<reference evidence="1 2" key="1">
    <citation type="journal article" date="2022" name="bioRxiv">
        <title>The genome of the oomycete Peronosclerospora sorghi, a cosmopolitan pathogen of maize and sorghum, is inflated with dispersed pseudogenes.</title>
        <authorList>
            <person name="Fletcher K."/>
            <person name="Martin F."/>
            <person name="Isakeit T."/>
            <person name="Cavanaugh K."/>
            <person name="Magill C."/>
            <person name="Michelmore R."/>
        </authorList>
    </citation>
    <scope>NUCLEOTIDE SEQUENCE [LARGE SCALE GENOMIC DNA]</scope>
    <source>
        <strain evidence="1">P6</strain>
    </source>
</reference>
<accession>A0ACC0VK22</accession>
<gene>
    <name evidence="1" type="ORF">PsorP6_016484</name>
</gene>
<dbReference type="Proteomes" id="UP001163321">
    <property type="component" value="Chromosome 8"/>
</dbReference>
<protein>
    <submittedName>
        <fullName evidence="1">Uncharacterized protein</fullName>
    </submittedName>
</protein>
<keyword evidence="2" id="KW-1185">Reference proteome</keyword>
<evidence type="ECO:0000313" key="1">
    <source>
        <dbReference type="EMBL" id="KAI9906290.1"/>
    </source>
</evidence>
<sequence length="780" mass="86385">MAKAETARRRQRRGHARGRPVHSANAVDHDTNDAVPLRSSPPVVASPRDDDSEVDEADALSSSDDDAEALKRLHRLVDGLVETTPQSSTLADVPTTTETGTLTLATLVDGTVHHSHDDDKDDTAWTQRVRAHVRALEGDGTSLTLARAHTLVDDARSQRQSAYGAKKQDVHVFESVVRRNRQRETLDLRVQAPTLEKPTPVVLASKFVANSAMEHEIAALLAAGDLSDKQIGHDERTELAMQQVTRHEVAARQRALARLRSLLFYEEQKTKRVKKIKSKLYHKIRKAQHERAHDVRAGLDPERAREVKEQLASKRAHERLTLKHRNTSKWVTHQLARGTRADNATRRAIAEQLRRGDDLRRKMENVSSDEDDEEDQAMEGHERDRVQQDVEEQARALVTEIDAERTDATKKHGLDGMKFMQRAAAKQREQARVEAEQLLRDVLRGEQEEMESEPEAAAAKADVKVTEDDRAAVDRVLAKDALQTSRVGMSTGLAVRVDGAVAIDLGDGGDTVHHVTDDTPATNNVLELGNAVASDHEANPWLAPRARVPRTSSRKHEHKSTPPVAAALASLTSDTSRLPNDAPPPSSDILPRPPKRSKPAPDTALMRRAFEFVATQEDEIAAEKDKLASEDAAAKHGAEQRQLVGMAGWGTWVGAGVRVSQRQVAREKAAHALAERAKAAALGRRRDVKLARVLVNEKKDKRAAKFNVADVPYPFTSREEYHAAMRVPLGSDWNTAHVTNVLTAPKVMKRLGTRIAPLTLSKDEKKHAIKDASLKRKAKW</sequence>
<dbReference type="EMBL" id="CM047587">
    <property type="protein sequence ID" value="KAI9906290.1"/>
    <property type="molecule type" value="Genomic_DNA"/>
</dbReference>
<organism evidence="1 2">
    <name type="scientific">Peronosclerospora sorghi</name>
    <dbReference type="NCBI Taxonomy" id="230839"/>
    <lineage>
        <taxon>Eukaryota</taxon>
        <taxon>Sar</taxon>
        <taxon>Stramenopiles</taxon>
        <taxon>Oomycota</taxon>
        <taxon>Peronosporomycetes</taxon>
        <taxon>Peronosporales</taxon>
        <taxon>Peronosporaceae</taxon>
        <taxon>Peronosclerospora</taxon>
    </lineage>
</organism>
<proteinExistence type="predicted"/>
<name>A0ACC0VK22_9STRA</name>
<comment type="caution">
    <text evidence="1">The sequence shown here is derived from an EMBL/GenBank/DDBJ whole genome shotgun (WGS) entry which is preliminary data.</text>
</comment>
<evidence type="ECO:0000313" key="2">
    <source>
        <dbReference type="Proteomes" id="UP001163321"/>
    </source>
</evidence>